<feature type="region of interest" description="Disordered" evidence="1">
    <location>
        <begin position="44"/>
        <end position="112"/>
    </location>
</feature>
<gene>
    <name evidence="2" type="ORF">UFOPK2810_01461</name>
</gene>
<sequence length="179" mass="19645">MTIASKFGKGRRGRPKADESNEQSSISDEANLWWTRDDFVKHAVVRSRTHPPPPLDAEADPRSGRSRDAPHRSFSKMFPTETLYEAAPAAPVGPGPQFEPAEAASTRPRLTPNHPLASALHCLGLDSEATWSDVQHAYRARAKETHPDCSGDDGLAMARLNATYESLRVGRRDGLFGED</sequence>
<dbReference type="CDD" id="cd06257">
    <property type="entry name" value="DnaJ"/>
    <property type="match status" value="1"/>
</dbReference>
<dbReference type="InterPro" id="IPR036869">
    <property type="entry name" value="J_dom_sf"/>
</dbReference>
<dbReference type="InterPro" id="IPR001623">
    <property type="entry name" value="DnaJ_domain"/>
</dbReference>
<dbReference type="SUPFAM" id="SSF46565">
    <property type="entry name" value="Chaperone J-domain"/>
    <property type="match status" value="1"/>
</dbReference>
<organism evidence="2">
    <name type="scientific">freshwater metagenome</name>
    <dbReference type="NCBI Taxonomy" id="449393"/>
    <lineage>
        <taxon>unclassified sequences</taxon>
        <taxon>metagenomes</taxon>
        <taxon>ecological metagenomes</taxon>
    </lineage>
</organism>
<name>A0A6J6UW15_9ZZZZ</name>
<dbReference type="Gene3D" id="1.10.287.110">
    <property type="entry name" value="DnaJ domain"/>
    <property type="match status" value="1"/>
</dbReference>
<evidence type="ECO:0000256" key="1">
    <source>
        <dbReference type="SAM" id="MobiDB-lite"/>
    </source>
</evidence>
<accession>A0A6J6UW15</accession>
<protein>
    <submittedName>
        <fullName evidence="2">Unannotated protein</fullName>
    </submittedName>
</protein>
<reference evidence="2" key="1">
    <citation type="submission" date="2020-05" db="EMBL/GenBank/DDBJ databases">
        <authorList>
            <person name="Chiriac C."/>
            <person name="Salcher M."/>
            <person name="Ghai R."/>
            <person name="Kavagutti S V."/>
        </authorList>
    </citation>
    <scope>NUCLEOTIDE SEQUENCE</scope>
</reference>
<proteinExistence type="predicted"/>
<dbReference type="AlphaFoldDB" id="A0A6J6UW15"/>
<feature type="region of interest" description="Disordered" evidence="1">
    <location>
        <begin position="1"/>
        <end position="31"/>
    </location>
</feature>
<evidence type="ECO:0000313" key="2">
    <source>
        <dbReference type="EMBL" id="CAB4762839.1"/>
    </source>
</evidence>
<dbReference type="EMBL" id="CAEZYZ010000282">
    <property type="protein sequence ID" value="CAB4762839.1"/>
    <property type="molecule type" value="Genomic_DNA"/>
</dbReference>
<feature type="compositionally biased region" description="Basic and acidic residues" evidence="1">
    <location>
        <begin position="59"/>
        <end position="71"/>
    </location>
</feature>
<feature type="compositionally biased region" description="Low complexity" evidence="1">
    <location>
        <begin position="86"/>
        <end position="96"/>
    </location>
</feature>